<feature type="region of interest" description="Disordered" evidence="1">
    <location>
        <begin position="490"/>
        <end position="610"/>
    </location>
</feature>
<dbReference type="EMBL" id="HBGB01029290">
    <property type="protein sequence ID" value="CAD9062059.1"/>
    <property type="molecule type" value="Transcribed_RNA"/>
</dbReference>
<feature type="transmembrane region" description="Helical" evidence="2">
    <location>
        <begin position="245"/>
        <end position="268"/>
    </location>
</feature>
<keyword evidence="2" id="KW-1133">Transmembrane helix</keyword>
<dbReference type="AlphaFoldDB" id="A0A6U4ESE2"/>
<feature type="compositionally biased region" description="Basic and acidic residues" evidence="1">
    <location>
        <begin position="340"/>
        <end position="350"/>
    </location>
</feature>
<dbReference type="GO" id="GO:0005886">
    <property type="term" value="C:plasma membrane"/>
    <property type="evidence" value="ECO:0007669"/>
    <property type="project" value="TreeGrafter"/>
</dbReference>
<name>A0A6U4ESE2_9ALVE</name>
<feature type="compositionally biased region" description="Polar residues" evidence="1">
    <location>
        <begin position="351"/>
        <end position="370"/>
    </location>
</feature>
<feature type="transmembrane region" description="Helical" evidence="2">
    <location>
        <begin position="38"/>
        <end position="58"/>
    </location>
</feature>
<dbReference type="PANTHER" id="PTHR34821">
    <property type="entry name" value="INNER MEMBRANE PROTEIN YDCZ"/>
    <property type="match status" value="1"/>
</dbReference>
<feature type="transmembrane region" description="Helical" evidence="2">
    <location>
        <begin position="182"/>
        <end position="206"/>
    </location>
</feature>
<keyword evidence="2" id="KW-0812">Transmembrane</keyword>
<feature type="transmembrane region" description="Helical" evidence="2">
    <location>
        <begin position="70"/>
        <end position="86"/>
    </location>
</feature>
<accession>A0A6U4ESE2</accession>
<feature type="transmembrane region" description="Helical" evidence="2">
    <location>
        <begin position="119"/>
        <end position="141"/>
    </location>
</feature>
<organism evidence="4">
    <name type="scientific">Vitrella brassicaformis</name>
    <dbReference type="NCBI Taxonomy" id="1169539"/>
    <lineage>
        <taxon>Eukaryota</taxon>
        <taxon>Sar</taxon>
        <taxon>Alveolata</taxon>
        <taxon>Colpodellida</taxon>
        <taxon>Vitrellaceae</taxon>
        <taxon>Vitrella</taxon>
    </lineage>
</organism>
<feature type="compositionally biased region" description="Low complexity" evidence="1">
    <location>
        <begin position="395"/>
        <end position="410"/>
    </location>
</feature>
<keyword evidence="2" id="KW-0472">Membrane</keyword>
<dbReference type="Pfam" id="PF04657">
    <property type="entry name" value="DMT_YdcZ"/>
    <property type="match status" value="2"/>
</dbReference>
<feature type="compositionally biased region" description="Low complexity" evidence="1">
    <location>
        <begin position="497"/>
        <end position="512"/>
    </location>
</feature>
<sequence>MTATVRALGVVTAFMAGVLVSLQLSTSSRISKVVGSPVYVSTSSYTFSLLILGGMAVSQRSPWHLASVRPAYLIGGFLVSLSFLSIPAAPHLGVELVMIVMTAGEMLGALVIDRVALGITSLGTVMAAVIASVGASVSFEVSVDEDILVVAAYVALMFGVGTLFPLLSFLNTELSRQTHSGVKAAFLSSCVTTITMFGLSTFVWLAFHQHFTPRLNQWWLWLIDGGCCAFYVFTITLVPKRIGFAPCFILIVLGKMVGGLICDTYGILVKPQAITPRRILGVILVTAGACIYKLEWSHLNLVDPLGLLSTPPPARQPRINDGDTDDGSGSPTAECASEGSAKRGLADRSDANTTHGGMTDDSPLSSSSCMRLNGEGMHIIENDSGPRAADEDATTDGGARRPPSSSSSAGIVSMVMMWGRSRRTNKMAAASGESDVGQASQHTNVLAKEIPPSYPHPHIKLLRSQHGEGAETQQLLAAPTCLSPMVHRTRRNRGQHSPYSHSPASSLSPSPRSGRKALSDGGSSPFHSPDSPMSLLDESTDGWQPQDSDSDAKAASGKPFSRLLLLPPKDREREGMLEQGRKGTGKGSPLWRSPPLRVLVDVGDRGDASE</sequence>
<dbReference type="EMBL" id="HBGB01029289">
    <property type="protein sequence ID" value="CAD9062058.1"/>
    <property type="molecule type" value="Transcribed_RNA"/>
</dbReference>
<proteinExistence type="predicted"/>
<evidence type="ECO:0000256" key="2">
    <source>
        <dbReference type="SAM" id="Phobius"/>
    </source>
</evidence>
<protein>
    <submittedName>
        <fullName evidence="4">Uncharacterized protein</fullName>
    </submittedName>
</protein>
<evidence type="ECO:0000313" key="4">
    <source>
        <dbReference type="EMBL" id="CAD9062059.1"/>
    </source>
</evidence>
<feature type="compositionally biased region" description="Basic and acidic residues" evidence="1">
    <location>
        <begin position="568"/>
        <end position="581"/>
    </location>
</feature>
<dbReference type="InterPro" id="IPR006750">
    <property type="entry name" value="YdcZ"/>
</dbReference>
<reference evidence="4" key="1">
    <citation type="submission" date="2021-01" db="EMBL/GenBank/DDBJ databases">
        <authorList>
            <person name="Corre E."/>
            <person name="Pelletier E."/>
            <person name="Niang G."/>
            <person name="Scheremetjew M."/>
            <person name="Finn R."/>
            <person name="Kale V."/>
            <person name="Holt S."/>
            <person name="Cochrane G."/>
            <person name="Meng A."/>
            <person name="Brown T."/>
            <person name="Cohen L."/>
        </authorList>
    </citation>
    <scope>NUCLEOTIDE SEQUENCE</scope>
    <source>
        <strain evidence="4">CCMP3346</strain>
    </source>
</reference>
<feature type="transmembrane region" description="Helical" evidence="2">
    <location>
        <begin position="147"/>
        <end position="170"/>
    </location>
</feature>
<feature type="transmembrane region" description="Helical" evidence="2">
    <location>
        <begin position="218"/>
        <end position="238"/>
    </location>
</feature>
<dbReference type="PANTHER" id="PTHR34821:SF2">
    <property type="entry name" value="INNER MEMBRANE PROTEIN YDCZ"/>
    <property type="match status" value="1"/>
</dbReference>
<feature type="transmembrane region" description="Helical" evidence="2">
    <location>
        <begin position="7"/>
        <end position="26"/>
    </location>
</feature>
<feature type="region of interest" description="Disordered" evidence="1">
    <location>
        <begin position="312"/>
        <end position="412"/>
    </location>
</feature>
<evidence type="ECO:0000313" key="3">
    <source>
        <dbReference type="EMBL" id="CAD9062058.1"/>
    </source>
</evidence>
<gene>
    <name evidence="3" type="ORF">VBRA1451_LOCUS17128</name>
    <name evidence="4" type="ORF">VBRA1451_LOCUS17129</name>
</gene>
<evidence type="ECO:0000256" key="1">
    <source>
        <dbReference type="SAM" id="MobiDB-lite"/>
    </source>
</evidence>